<dbReference type="Proteomes" id="UP000249458">
    <property type="component" value="Unassembled WGS sequence"/>
</dbReference>
<organism evidence="1 2">
    <name type="scientific">Legionella quinlivanii</name>
    <dbReference type="NCBI Taxonomy" id="45073"/>
    <lineage>
        <taxon>Bacteria</taxon>
        <taxon>Pseudomonadati</taxon>
        <taxon>Pseudomonadota</taxon>
        <taxon>Gammaproteobacteria</taxon>
        <taxon>Legionellales</taxon>
        <taxon>Legionellaceae</taxon>
        <taxon>Legionella</taxon>
    </lineage>
</organism>
<evidence type="ECO:0000313" key="1">
    <source>
        <dbReference type="EMBL" id="RAP36314.1"/>
    </source>
</evidence>
<accession>A0A364LIV8</accession>
<dbReference type="AlphaFoldDB" id="A0A364LIV8"/>
<protein>
    <submittedName>
        <fullName evidence="1">Uncharacterized protein</fullName>
    </submittedName>
</protein>
<comment type="caution">
    <text evidence="1">The sequence shown here is derived from an EMBL/GenBank/DDBJ whole genome shotgun (WGS) entry which is preliminary data.</text>
</comment>
<dbReference type="EMBL" id="MVJN01000006">
    <property type="protein sequence ID" value="RAP36314.1"/>
    <property type="molecule type" value="Genomic_DNA"/>
</dbReference>
<sequence length="60" mass="6923">MVTRYQTNYAVVFANEVSSLVGALRDNQVFMLPKLQNLVVARRQPGYSLMQLYFAINRRA</sequence>
<reference evidence="1 2" key="1">
    <citation type="submission" date="2017-02" db="EMBL/GenBank/DDBJ databases">
        <title>Legionella quilivanii strain from human: case report and whole genome sequencing analysis.</title>
        <authorList>
            <person name="Lalancette C."/>
            <person name="Leduc J.-M."/>
            <person name="Levesque S."/>
            <person name="Fournier E."/>
            <person name="Saoud J."/>
            <person name="Faucher S.P."/>
            <person name="Bernard K."/>
            <person name="Martineau C."/>
            <person name="Longtin J."/>
        </authorList>
    </citation>
    <scope>NUCLEOTIDE SEQUENCE [LARGE SCALE GENOMIC DNA]</scope>
    <source>
        <strain evidence="1 2">ID143958</strain>
    </source>
</reference>
<evidence type="ECO:0000313" key="2">
    <source>
        <dbReference type="Proteomes" id="UP000249458"/>
    </source>
</evidence>
<dbReference type="RefSeq" id="WP_112219682.1">
    <property type="nucleotide sequence ID" value="NZ_MVJN01000006.1"/>
</dbReference>
<name>A0A364LIV8_9GAMM</name>
<gene>
    <name evidence="1" type="ORF">B1207_09210</name>
</gene>
<proteinExistence type="predicted"/>